<dbReference type="AlphaFoldDB" id="A0A1M7BXY3"/>
<keyword evidence="3" id="KW-1185">Reference proteome</keyword>
<proteinExistence type="predicted"/>
<sequence length="177" mass="20293">MEKTTFWQILESAKQAAQGDQQLQEQVLISSLEKLEPEQIIGFECILREYLIEADHYNIQAAQKIIDGYVSDDPYLYFRCWLIGQGEAVVAQALANPDSLANIVEDPYQDFEELLYVATKAFEKHAGREEDDETFPRAVALERGLDYNTGSETKGEDWTENQLPKMLPKLWKKFGPI</sequence>
<dbReference type="EMBL" id="FRAS01000017">
    <property type="protein sequence ID" value="SHL59918.1"/>
    <property type="molecule type" value="Genomic_DNA"/>
</dbReference>
<dbReference type="OrthoDB" id="6200718at2"/>
<dbReference type="Pfam" id="PF14024">
    <property type="entry name" value="DUF4240"/>
    <property type="match status" value="1"/>
</dbReference>
<evidence type="ECO:0000313" key="3">
    <source>
        <dbReference type="Proteomes" id="UP000183947"/>
    </source>
</evidence>
<dbReference type="InterPro" id="IPR025334">
    <property type="entry name" value="DUF4240"/>
</dbReference>
<gene>
    <name evidence="2" type="ORF">SAMN02746009_03047</name>
</gene>
<organism evidence="2 3">
    <name type="scientific">Hymenobacter psychrotolerans DSM 18569</name>
    <dbReference type="NCBI Taxonomy" id="1121959"/>
    <lineage>
        <taxon>Bacteria</taxon>
        <taxon>Pseudomonadati</taxon>
        <taxon>Bacteroidota</taxon>
        <taxon>Cytophagia</taxon>
        <taxon>Cytophagales</taxon>
        <taxon>Hymenobacteraceae</taxon>
        <taxon>Hymenobacter</taxon>
    </lineage>
</organism>
<accession>A0A1M7BXY3</accession>
<feature type="domain" description="DUF4240" evidence="1">
    <location>
        <begin position="1"/>
        <end position="124"/>
    </location>
</feature>
<dbReference type="RefSeq" id="WP_073286849.1">
    <property type="nucleotide sequence ID" value="NZ_FRAS01000017.1"/>
</dbReference>
<evidence type="ECO:0000259" key="1">
    <source>
        <dbReference type="Pfam" id="PF14024"/>
    </source>
</evidence>
<reference evidence="3" key="1">
    <citation type="submission" date="2016-11" db="EMBL/GenBank/DDBJ databases">
        <authorList>
            <person name="Varghese N."/>
            <person name="Submissions S."/>
        </authorList>
    </citation>
    <scope>NUCLEOTIDE SEQUENCE [LARGE SCALE GENOMIC DNA]</scope>
    <source>
        <strain evidence="3">DSM 18569</strain>
    </source>
</reference>
<dbReference type="Proteomes" id="UP000183947">
    <property type="component" value="Unassembled WGS sequence"/>
</dbReference>
<dbReference type="STRING" id="1121959.SAMN02746009_03047"/>
<evidence type="ECO:0000313" key="2">
    <source>
        <dbReference type="EMBL" id="SHL59918.1"/>
    </source>
</evidence>
<protein>
    <recommendedName>
        <fullName evidence="1">DUF4240 domain-containing protein</fullName>
    </recommendedName>
</protein>
<name>A0A1M7BXY3_9BACT</name>